<dbReference type="InterPro" id="IPR011765">
    <property type="entry name" value="Pept_M16_N"/>
</dbReference>
<dbReference type="SUPFAM" id="SSF63411">
    <property type="entry name" value="LuxS/MPP-like metallohydrolase"/>
    <property type="match status" value="2"/>
</dbReference>
<evidence type="ECO:0000259" key="2">
    <source>
        <dbReference type="Pfam" id="PF00675"/>
    </source>
</evidence>
<dbReference type="InterPro" id="IPR011249">
    <property type="entry name" value="Metalloenz_LuxS/M16"/>
</dbReference>
<feature type="domain" description="Peptidase M16 C-terminal" evidence="3">
    <location>
        <begin position="213"/>
        <end position="309"/>
    </location>
</feature>
<dbReference type="PANTHER" id="PTHR11851">
    <property type="entry name" value="METALLOPROTEASE"/>
    <property type="match status" value="1"/>
</dbReference>
<dbReference type="EMBL" id="JACRIW010000077">
    <property type="protein sequence ID" value="MBI5169980.1"/>
    <property type="molecule type" value="Genomic_DNA"/>
</dbReference>
<organism evidence="4 5">
    <name type="scientific">Eiseniibacteriota bacterium</name>
    <dbReference type="NCBI Taxonomy" id="2212470"/>
    <lineage>
        <taxon>Bacteria</taxon>
        <taxon>Candidatus Eiseniibacteriota</taxon>
    </lineage>
</organism>
<dbReference type="Pfam" id="PF00675">
    <property type="entry name" value="Peptidase_M16"/>
    <property type="match status" value="1"/>
</dbReference>
<feature type="signal peptide" evidence="1">
    <location>
        <begin position="1"/>
        <end position="26"/>
    </location>
</feature>
<evidence type="ECO:0000313" key="5">
    <source>
        <dbReference type="Proteomes" id="UP000696931"/>
    </source>
</evidence>
<dbReference type="AlphaFoldDB" id="A0A933SE07"/>
<evidence type="ECO:0000313" key="4">
    <source>
        <dbReference type="EMBL" id="MBI5169980.1"/>
    </source>
</evidence>
<protein>
    <submittedName>
        <fullName evidence="4">Insulinase family protein</fullName>
    </submittedName>
</protein>
<dbReference type="Gene3D" id="3.30.830.10">
    <property type="entry name" value="Metalloenzyme, LuxS/M16 peptidase-like"/>
    <property type="match status" value="2"/>
</dbReference>
<proteinExistence type="predicted"/>
<dbReference type="InterPro" id="IPR007863">
    <property type="entry name" value="Peptidase_M16_C"/>
</dbReference>
<dbReference type="Proteomes" id="UP000696931">
    <property type="component" value="Unassembled WGS sequence"/>
</dbReference>
<dbReference type="GO" id="GO:0046872">
    <property type="term" value="F:metal ion binding"/>
    <property type="evidence" value="ECO:0007669"/>
    <property type="project" value="InterPro"/>
</dbReference>
<accession>A0A933SE07</accession>
<gene>
    <name evidence="4" type="ORF">HZA61_10865</name>
</gene>
<evidence type="ECO:0000256" key="1">
    <source>
        <dbReference type="SAM" id="SignalP"/>
    </source>
</evidence>
<dbReference type="Pfam" id="PF05193">
    <property type="entry name" value="Peptidase_M16_C"/>
    <property type="match status" value="1"/>
</dbReference>
<keyword evidence="1" id="KW-0732">Signal</keyword>
<dbReference type="InterPro" id="IPR050361">
    <property type="entry name" value="MPP/UQCRC_Complex"/>
</dbReference>
<feature type="chain" id="PRO_5037182334" evidence="1">
    <location>
        <begin position="27"/>
        <end position="706"/>
    </location>
</feature>
<name>A0A933SE07_UNCEI</name>
<comment type="caution">
    <text evidence="4">The sequence shown here is derived from an EMBL/GenBank/DDBJ whole genome shotgun (WGS) entry which is preliminary data.</text>
</comment>
<dbReference type="PANTHER" id="PTHR11851:SF224">
    <property type="entry name" value="PROCESSING PROTEASE"/>
    <property type="match status" value="1"/>
</dbReference>
<evidence type="ECO:0000259" key="3">
    <source>
        <dbReference type="Pfam" id="PF05193"/>
    </source>
</evidence>
<feature type="domain" description="Peptidase M16 N-terminal" evidence="2">
    <location>
        <begin position="58"/>
        <end position="201"/>
    </location>
</feature>
<reference evidence="4" key="1">
    <citation type="submission" date="2020-07" db="EMBL/GenBank/DDBJ databases">
        <title>Huge and variable diversity of episymbiotic CPR bacteria and DPANN archaea in groundwater ecosystems.</title>
        <authorList>
            <person name="He C.Y."/>
            <person name="Keren R."/>
            <person name="Whittaker M."/>
            <person name="Farag I.F."/>
            <person name="Doudna J."/>
            <person name="Cate J.H.D."/>
            <person name="Banfield J.F."/>
        </authorList>
    </citation>
    <scope>NUCLEOTIDE SEQUENCE</scope>
    <source>
        <strain evidence="4">NC_groundwater_1813_Pr3_B-0.1um_71_17</strain>
    </source>
</reference>
<sequence length="706" mass="74417">MKRFPMTFALAAAFAASVLSVAAPHAATPAAATAVADPAPPAPRFPAPVVRTLGNGLRVAVFSDARAPIVQMQLLVPAGVIAEPDSLPGLAPLTAMLVDDGTSSRTAEHFAAELAAIGATFTSSASRDYAQVACGVRTNAFEQAAELVSDAATSAIFADEAFSTSRRLIAQQLGLQRQSAGSVADDRVWGAAFGKHPYGHSASGDIQSLLGTTREHVQSFYRSRWRPDRAVLTISGDVTPERAFAVAEEAFGRWSGRTAPDRAVEAPKPSPGVQIVDLPGARWSEVRLAWIGAGRASADAAAWPLAAAGLERSNLPAAARVSLQTLRDASLLTVAFGAPTDSVPAVTRRVRDAVRAFASHPPAGAALEGLRRHAAQGFPLPLETLGAYASQWQAFDFAGHPADAIARQYQRLVAGVDLTPALQALAQPPAVLVAGPGDVLGEKLAPLGAVNVVPYHRTPIAQVDTLAAPTAEQARRGRAAISAAVLAHGGATKLGAARVLVNEGEMMLYAGQQEFSGQFSIVRQDPDRLSFATRMLQFESRQVLVADSAWTLAQSDTAALMEVDSAGVATLKASLTGDLVHLLRAANASGSRPARRGSEVIRGRTCDLVDFVGPGGTRWRFAIDAVSHRVLAIDGVLGADLKWHERRLYSEFKPVSGLVLPTVEERFAEGERVSRFTTTRASVNQDIDPALFRKPKVIRGMLFPGD</sequence>